<dbReference type="EMBL" id="MBFS01000086">
    <property type="protein sequence ID" value="PVV04733.1"/>
    <property type="molecule type" value="Genomic_DNA"/>
</dbReference>
<dbReference type="Proteomes" id="UP000245609">
    <property type="component" value="Unassembled WGS sequence"/>
</dbReference>
<proteinExistence type="predicted"/>
<comment type="caution">
    <text evidence="1">The sequence shown here is derived from an EMBL/GenBank/DDBJ whole genome shotgun (WGS) entry which is preliminary data.</text>
</comment>
<dbReference type="OrthoDB" id="2387460at2759"/>
<dbReference type="STRING" id="133381.A0A2T9ZJE6"/>
<dbReference type="AlphaFoldDB" id="A0A2T9ZJE6"/>
<keyword evidence="2" id="KW-1185">Reference proteome</keyword>
<reference evidence="1 2" key="1">
    <citation type="journal article" date="2018" name="MBio">
        <title>Comparative Genomics Reveals the Core Gene Toolbox for the Fungus-Insect Symbiosis.</title>
        <authorList>
            <person name="Wang Y."/>
            <person name="Stata M."/>
            <person name="Wang W."/>
            <person name="Stajich J.E."/>
            <person name="White M.M."/>
            <person name="Moncalvo J.M."/>
        </authorList>
    </citation>
    <scope>NUCLEOTIDE SEQUENCE [LARGE SCALE GENOMIC DNA]</scope>
    <source>
        <strain evidence="1 2">SC-DP-2</strain>
    </source>
</reference>
<organism evidence="1 2">
    <name type="scientific">Smittium megazygosporum</name>
    <dbReference type="NCBI Taxonomy" id="133381"/>
    <lineage>
        <taxon>Eukaryota</taxon>
        <taxon>Fungi</taxon>
        <taxon>Fungi incertae sedis</taxon>
        <taxon>Zoopagomycota</taxon>
        <taxon>Kickxellomycotina</taxon>
        <taxon>Harpellomycetes</taxon>
        <taxon>Harpellales</taxon>
        <taxon>Legeriomycetaceae</taxon>
        <taxon>Smittium</taxon>
    </lineage>
</organism>
<evidence type="ECO:0000313" key="2">
    <source>
        <dbReference type="Proteomes" id="UP000245609"/>
    </source>
</evidence>
<gene>
    <name evidence="1" type="ORF">BB560_000756</name>
</gene>
<accession>A0A2T9ZJE6</accession>
<evidence type="ECO:0000313" key="1">
    <source>
        <dbReference type="EMBL" id="PVV04733.1"/>
    </source>
</evidence>
<name>A0A2T9ZJE6_9FUNG</name>
<protein>
    <submittedName>
        <fullName evidence="1">Uncharacterized protein</fullName>
    </submittedName>
</protein>
<sequence>MIYSGNIKTIYYIRKFGGTSSPLLLKLAERIWKHCLNTVTRPHVNYIPSILNPKDNPSRMTAQTEWSLKEKMFKKIQQVLGKNNVDLFASVKNKKLKMTIITLLWTTTIRYPESLTLSVKQPLIIPATAVISDPKSGKSPLEKKTKLALKETSIKSFIRPSYDVTPIINELIAQGPSDKFGISKLTSKFCWFISICEFLCASDINRIGNSLTAISNKTLKFVIIAPKEKRNDQPILKPCEIRSHSNPIFCLIEAYKAYKEFTHTIICKKHHTNHPEIELLILMRQQKIYRKPLV</sequence>